<name>A0AC34FZ59_9BILA</name>
<dbReference type="Proteomes" id="UP000887579">
    <property type="component" value="Unplaced"/>
</dbReference>
<proteinExistence type="predicted"/>
<evidence type="ECO:0000313" key="2">
    <source>
        <dbReference type="WBParaSite" id="ES5_v2.g22654.t1"/>
    </source>
</evidence>
<dbReference type="WBParaSite" id="ES5_v2.g22654.t1">
    <property type="protein sequence ID" value="ES5_v2.g22654.t1"/>
    <property type="gene ID" value="ES5_v2.g22654"/>
</dbReference>
<organism evidence="1 2">
    <name type="scientific">Panagrolaimus sp. ES5</name>
    <dbReference type="NCBI Taxonomy" id="591445"/>
    <lineage>
        <taxon>Eukaryota</taxon>
        <taxon>Metazoa</taxon>
        <taxon>Ecdysozoa</taxon>
        <taxon>Nematoda</taxon>
        <taxon>Chromadorea</taxon>
        <taxon>Rhabditida</taxon>
        <taxon>Tylenchina</taxon>
        <taxon>Panagrolaimomorpha</taxon>
        <taxon>Panagrolaimoidea</taxon>
        <taxon>Panagrolaimidae</taxon>
        <taxon>Panagrolaimus</taxon>
    </lineage>
</organism>
<protein>
    <submittedName>
        <fullName evidence="2">Far upstream element-binding protein C-terminal domain-containing protein</fullName>
    </submittedName>
</protein>
<evidence type="ECO:0000313" key="1">
    <source>
        <dbReference type="Proteomes" id="UP000887579"/>
    </source>
</evidence>
<accession>A0AC34FZ59</accession>
<sequence length="332" mass="38386">MSDLSQVKEMKKNLITAIAESISQSCNRTSERLDREIQQNNQNYPPQQTPFLQFQHQADETINSSILDHTEVKAMRKNVLSVVAKSLSRSCNRTSERLDKAIQQNNQNYPPPTPTHEYQYMQNSSNGVRQPMLYSMPKQLDSLSRVQPPQQFQSSQNYRGAVPELNQHLIHHQQQQEVYFGGYPAQNCNQQWEAYYHQMAAIQRQQQQQPSTYIDGITFSTPALNHYSTPTQELHFAPRWPQQQPLPNQNYAAVQHAIPPSTIHQQRTYFENGQQHARNQIAVNPAIIQSSAQQQLGAGQPDYTAEWILYYRSHGMYDEAAQLQLQQQQNHK</sequence>
<reference evidence="2" key="1">
    <citation type="submission" date="2022-11" db="UniProtKB">
        <authorList>
            <consortium name="WormBaseParasite"/>
        </authorList>
    </citation>
    <scope>IDENTIFICATION</scope>
</reference>